<dbReference type="InterPro" id="IPR005899">
    <property type="entry name" value="Na_pump_deCOase"/>
</dbReference>
<dbReference type="NCBIfam" id="TIGR01195">
    <property type="entry name" value="oadG_fam"/>
    <property type="match status" value="1"/>
</dbReference>
<keyword evidence="2" id="KW-1003">Cell membrane</keyword>
<dbReference type="AlphaFoldDB" id="A0A939DAY3"/>
<evidence type="ECO:0000256" key="3">
    <source>
        <dbReference type="ARBA" id="ARBA00022692"/>
    </source>
</evidence>
<evidence type="ECO:0000256" key="5">
    <source>
        <dbReference type="ARBA" id="ARBA00023136"/>
    </source>
</evidence>
<gene>
    <name evidence="7" type="ORF">JYB65_13570</name>
</gene>
<sequence length="140" mass="14517">MSLMEKFADPALIDTLTSGEKATGALITTFMGMGITFVVLTLLWGTIGWMNKVVAATATETTGAPTDGVNATAAFLTGQAADSVQADEQLVAVITAAIAAYEGADRGTGKLVVRKITRVKSQASAWANAGTVDCIKTRKF</sequence>
<name>A0A939DAY3_CLOAM</name>
<evidence type="ECO:0000313" key="7">
    <source>
        <dbReference type="EMBL" id="MBN7774390.1"/>
    </source>
</evidence>
<reference evidence="7" key="1">
    <citation type="submission" date="2021-02" db="EMBL/GenBank/DDBJ databases">
        <title>Abyssanaerobacter marinus gen.nov., sp., nov, anaerobic bacterium isolated from the Onnuri vent field of Indian Ocean and suggestion of Mogibacteriaceae fam. nov., and proposal of reclassification of ambiguous this family's genus member.</title>
        <authorList>
            <person name="Kim Y.J."/>
            <person name="Yang J.-A."/>
        </authorList>
    </citation>
    <scope>NUCLEOTIDE SEQUENCE</scope>
    <source>
        <strain evidence="7">DSM 2634</strain>
    </source>
</reference>
<dbReference type="Proteomes" id="UP000664545">
    <property type="component" value="Unassembled WGS sequence"/>
</dbReference>
<evidence type="ECO:0000256" key="1">
    <source>
        <dbReference type="ARBA" id="ARBA00004236"/>
    </source>
</evidence>
<dbReference type="GO" id="GO:0036376">
    <property type="term" value="P:sodium ion export across plasma membrane"/>
    <property type="evidence" value="ECO:0007669"/>
    <property type="project" value="InterPro"/>
</dbReference>
<keyword evidence="4 6" id="KW-1133">Transmembrane helix</keyword>
<keyword evidence="3 6" id="KW-0812">Transmembrane</keyword>
<dbReference type="Pfam" id="PF04277">
    <property type="entry name" value="OAD_gamma"/>
    <property type="match status" value="1"/>
</dbReference>
<dbReference type="RefSeq" id="WP_206583232.1">
    <property type="nucleotide sequence ID" value="NZ_JAFJZZ010000009.1"/>
</dbReference>
<evidence type="ECO:0000256" key="2">
    <source>
        <dbReference type="ARBA" id="ARBA00022475"/>
    </source>
</evidence>
<evidence type="ECO:0000256" key="6">
    <source>
        <dbReference type="SAM" id="Phobius"/>
    </source>
</evidence>
<dbReference type="GO" id="GO:0005886">
    <property type="term" value="C:plasma membrane"/>
    <property type="evidence" value="ECO:0007669"/>
    <property type="project" value="UniProtKB-SubCell"/>
</dbReference>
<evidence type="ECO:0000256" key="4">
    <source>
        <dbReference type="ARBA" id="ARBA00022989"/>
    </source>
</evidence>
<dbReference type="EMBL" id="JAFJZZ010000009">
    <property type="protein sequence ID" value="MBN7774390.1"/>
    <property type="molecule type" value="Genomic_DNA"/>
</dbReference>
<dbReference type="GO" id="GO:0015081">
    <property type="term" value="F:sodium ion transmembrane transporter activity"/>
    <property type="evidence" value="ECO:0007669"/>
    <property type="project" value="InterPro"/>
</dbReference>
<feature type="transmembrane region" description="Helical" evidence="6">
    <location>
        <begin position="22"/>
        <end position="44"/>
    </location>
</feature>
<keyword evidence="8" id="KW-1185">Reference proteome</keyword>
<proteinExistence type="predicted"/>
<comment type="caution">
    <text evidence="7">The sequence shown here is derived from an EMBL/GenBank/DDBJ whole genome shotgun (WGS) entry which is preliminary data.</text>
</comment>
<accession>A0A939DAY3</accession>
<protein>
    <submittedName>
        <fullName evidence="7">OadG family protein</fullName>
    </submittedName>
</protein>
<organism evidence="7 8">
    <name type="scientific">Clostridium aminobutyricum</name>
    <dbReference type="NCBI Taxonomy" id="33953"/>
    <lineage>
        <taxon>Bacteria</taxon>
        <taxon>Bacillati</taxon>
        <taxon>Bacillota</taxon>
        <taxon>Clostridia</taxon>
        <taxon>Eubacteriales</taxon>
        <taxon>Clostridiaceae</taxon>
        <taxon>Clostridium</taxon>
    </lineage>
</organism>
<keyword evidence="5 6" id="KW-0472">Membrane</keyword>
<comment type="subcellular location">
    <subcellularLocation>
        <location evidence="1">Cell membrane</location>
    </subcellularLocation>
</comment>
<evidence type="ECO:0000313" key="8">
    <source>
        <dbReference type="Proteomes" id="UP000664545"/>
    </source>
</evidence>